<dbReference type="Pfam" id="PF03715">
    <property type="entry name" value="Noc2"/>
    <property type="match status" value="1"/>
</dbReference>
<feature type="compositionally biased region" description="Acidic residues" evidence="4">
    <location>
        <begin position="684"/>
        <end position="725"/>
    </location>
</feature>
<dbReference type="EMBL" id="CAKOAT010957376">
    <property type="protein sequence ID" value="CAH8391692.1"/>
    <property type="molecule type" value="Genomic_DNA"/>
</dbReference>
<dbReference type="InterPro" id="IPR005343">
    <property type="entry name" value="Noc2"/>
</dbReference>
<name>A0ABC8M7J3_ERUVS</name>
<reference evidence="5 6" key="1">
    <citation type="submission" date="2022-03" db="EMBL/GenBank/DDBJ databases">
        <authorList>
            <person name="Macdonald S."/>
            <person name="Ahmed S."/>
            <person name="Newling K."/>
        </authorList>
    </citation>
    <scope>NUCLEOTIDE SEQUENCE [LARGE SCALE GENOMIC DNA]</scope>
</reference>
<feature type="compositionally biased region" description="Basic residues" evidence="4">
    <location>
        <begin position="731"/>
        <end position="757"/>
    </location>
</feature>
<evidence type="ECO:0000256" key="4">
    <source>
        <dbReference type="SAM" id="MobiDB-lite"/>
    </source>
</evidence>
<dbReference type="GO" id="GO:0005634">
    <property type="term" value="C:nucleus"/>
    <property type="evidence" value="ECO:0007669"/>
    <property type="project" value="UniProtKB-SubCell"/>
</dbReference>
<evidence type="ECO:0000256" key="3">
    <source>
        <dbReference type="ARBA" id="ARBA00023242"/>
    </source>
</evidence>
<gene>
    <name evidence="5" type="ORF">ERUC_LOCUS44175</name>
</gene>
<proteinExistence type="inferred from homology"/>
<feature type="compositionally biased region" description="Basic residues" evidence="4">
    <location>
        <begin position="666"/>
        <end position="676"/>
    </location>
</feature>
<evidence type="ECO:0000313" key="6">
    <source>
        <dbReference type="Proteomes" id="UP001642260"/>
    </source>
</evidence>
<feature type="compositionally biased region" description="Polar residues" evidence="4">
    <location>
        <begin position="645"/>
        <end position="654"/>
    </location>
</feature>
<feature type="region of interest" description="Disordered" evidence="4">
    <location>
        <begin position="1"/>
        <end position="56"/>
    </location>
</feature>
<feature type="compositionally biased region" description="Basic residues" evidence="4">
    <location>
        <begin position="14"/>
        <end position="28"/>
    </location>
</feature>
<dbReference type="Proteomes" id="UP001642260">
    <property type="component" value="Unassembled WGS sequence"/>
</dbReference>
<comment type="subcellular location">
    <subcellularLocation>
        <location evidence="1">Nucleus</location>
    </subcellularLocation>
</comment>
<protein>
    <recommendedName>
        <fullName evidence="7">Nucleolar complex protein 2 homolog</fullName>
    </recommendedName>
</protein>
<sequence length="757" mass="85513">MGTKDGVSIDQMSGRKHGMKKLKSKKKAKDVVDGTSMHKISNEKKLKSKKAEAEEHEEQLKRLQETQAEFFEYMKEHDEDLLKFDAAEFEDDADTDLEDTEKQGVDETSELGVAKKVSEQKTITAAMVDSWCKSIREDAKLGAVRSILRAYRTACHYGDDTGDDPSAKFSVMSSAVFNKIMIYVLSEMDGILRKLLRLPATGGMKDTIMELTNTRPWKNYNHLVKSYLGNSLHVLNQMTDPGMISFTLRRLKHSSVFLSAFPSLLRKYIKVALHFWGTGSSAISVVSLLFLRDLCIRLGTDCVDDCIKGMYKAYVLNCQFVNAVKLQHISFLGNCFIELIGTDISASYQHAFVFIRQLAMILREALNTKTKEAFRKVYQWKFIHCLELWTGAVCAYSSQSELRPVAYPLAQIISGVAKLVPTARYIPLRLRCVSMLNRIASSTGTFIPVSMLLMDMLDMKELNRPPTGGVGKGVDLRTLLKVSKPAVKTRAFQEACVYSVVEELVEHLTQWSYSVAFFELSCIPTLRLRSFYKSTKAERFRKEMKQLISQIEANSEFVNKKRASINFQPNEPAAASFLEGDKKAGEGPLSQYAVIIRQRAKQRNESLVESDVIVGEESAVFGKNAPSSDEEEDEADRNEKGAAAFSSSWLPGSNSKEKELEEEKTVKKKRKRKSKTEKKQVEEGVGEDDVVEDFVLSSDEEDEDDLFDIEGDKDEEEDAEDEIAEPETKASNKKTKGTYKTWHKNYKKTKKKKPRVA</sequence>
<feature type="compositionally biased region" description="Basic and acidic residues" evidence="4">
    <location>
        <begin position="40"/>
        <end position="56"/>
    </location>
</feature>
<comment type="similarity">
    <text evidence="2">Belongs to the NOC2 family.</text>
</comment>
<feature type="region of interest" description="Disordered" evidence="4">
    <location>
        <begin position="619"/>
        <end position="757"/>
    </location>
</feature>
<feature type="compositionally biased region" description="Basic and acidic residues" evidence="4">
    <location>
        <begin position="655"/>
        <end position="665"/>
    </location>
</feature>
<accession>A0ABC8M7J3</accession>
<comment type="caution">
    <text evidence="5">The sequence shown here is derived from an EMBL/GenBank/DDBJ whole genome shotgun (WGS) entry which is preliminary data.</text>
</comment>
<evidence type="ECO:0000313" key="5">
    <source>
        <dbReference type="EMBL" id="CAH8391692.1"/>
    </source>
</evidence>
<evidence type="ECO:0000256" key="2">
    <source>
        <dbReference type="ARBA" id="ARBA00005907"/>
    </source>
</evidence>
<keyword evidence="6" id="KW-1185">Reference proteome</keyword>
<keyword evidence="3" id="KW-0539">Nucleus</keyword>
<dbReference type="PANTHER" id="PTHR12687">
    <property type="entry name" value="NUCLEOLAR COMPLEX 2 AND RAD4-RELATED"/>
    <property type="match status" value="1"/>
</dbReference>
<evidence type="ECO:0000256" key="1">
    <source>
        <dbReference type="ARBA" id="ARBA00004123"/>
    </source>
</evidence>
<evidence type="ECO:0008006" key="7">
    <source>
        <dbReference type="Google" id="ProtNLM"/>
    </source>
</evidence>
<dbReference type="PANTHER" id="PTHR12687:SF4">
    <property type="entry name" value="NUCLEOLAR COMPLEX PROTEIN 2 HOMOLOG"/>
    <property type="match status" value="1"/>
</dbReference>
<dbReference type="AlphaFoldDB" id="A0ABC8M7J3"/>
<organism evidence="5 6">
    <name type="scientific">Eruca vesicaria subsp. sativa</name>
    <name type="common">Garden rocket</name>
    <name type="synonym">Eruca sativa</name>
    <dbReference type="NCBI Taxonomy" id="29727"/>
    <lineage>
        <taxon>Eukaryota</taxon>
        <taxon>Viridiplantae</taxon>
        <taxon>Streptophyta</taxon>
        <taxon>Embryophyta</taxon>
        <taxon>Tracheophyta</taxon>
        <taxon>Spermatophyta</taxon>
        <taxon>Magnoliopsida</taxon>
        <taxon>eudicotyledons</taxon>
        <taxon>Gunneridae</taxon>
        <taxon>Pentapetalae</taxon>
        <taxon>rosids</taxon>
        <taxon>malvids</taxon>
        <taxon>Brassicales</taxon>
        <taxon>Brassicaceae</taxon>
        <taxon>Brassiceae</taxon>
        <taxon>Eruca</taxon>
    </lineage>
</organism>